<dbReference type="OrthoDB" id="9799173at2"/>
<dbReference type="STRING" id="268407.PWYN_00360"/>
<dbReference type="AlphaFoldDB" id="A0A098MDP3"/>
<sequence>MDIFSAAKYFLSKVDEEEGVLITHLKLQKIVYYAQAWYLAIYGRRLFEDKQFEAWAHGPVNPELFQVYRGYGYQPIPFPEDFDPTDYSRGEKDYLDQIWSLYGRFDAKYLEALTHKEEPWLSTRGDLPEGARCDTPISDDLMTEYYGGLVEDE</sequence>
<dbReference type="RefSeq" id="WP_036647289.1">
    <property type="nucleotide sequence ID" value="NZ_JQCR01000001.1"/>
</dbReference>
<accession>A0A098MDP3</accession>
<reference evidence="2 3" key="2">
    <citation type="submission" date="2014-10" db="EMBL/GenBank/DDBJ databases">
        <title>Comparative genomics of the Paenibacillus odorifer group.</title>
        <authorList>
            <person name="Tsai Y.-C."/>
            <person name="Martin N."/>
            <person name="Korlach J."/>
            <person name="Wiedmann M."/>
        </authorList>
    </citation>
    <scope>NUCLEOTIDE SEQUENCE [LARGE SCALE GENOMIC DNA]</scope>
    <source>
        <strain evidence="2 3">DSM 18334</strain>
    </source>
</reference>
<dbReference type="InterPro" id="IPR025272">
    <property type="entry name" value="SocA_Panacea"/>
</dbReference>
<dbReference type="eggNOG" id="COG3600">
    <property type="taxonomic scope" value="Bacteria"/>
</dbReference>
<comment type="caution">
    <text evidence="2">The sequence shown here is derived from an EMBL/GenBank/DDBJ whole genome shotgun (WGS) entry which is preliminary data.</text>
</comment>
<keyword evidence="3" id="KW-1185">Reference proteome</keyword>
<feature type="domain" description="Antitoxin SocA-like Panacea" evidence="1">
    <location>
        <begin position="27"/>
        <end position="120"/>
    </location>
</feature>
<evidence type="ECO:0000313" key="3">
    <source>
        <dbReference type="Proteomes" id="UP000029734"/>
    </source>
</evidence>
<proteinExistence type="predicted"/>
<evidence type="ECO:0000259" key="1">
    <source>
        <dbReference type="Pfam" id="PF13274"/>
    </source>
</evidence>
<dbReference type="EMBL" id="JQCR01000001">
    <property type="protein sequence ID" value="KGE20685.1"/>
    <property type="molecule type" value="Genomic_DNA"/>
</dbReference>
<gene>
    <name evidence="2" type="ORF">PWYN_00360</name>
</gene>
<reference evidence="2 3" key="1">
    <citation type="submission" date="2014-08" db="EMBL/GenBank/DDBJ databases">
        <authorList>
            <person name="den Bakker H.C."/>
        </authorList>
    </citation>
    <scope>NUCLEOTIDE SEQUENCE [LARGE SCALE GENOMIC DNA]</scope>
    <source>
        <strain evidence="2 3">DSM 18334</strain>
    </source>
</reference>
<evidence type="ECO:0000313" key="2">
    <source>
        <dbReference type="EMBL" id="KGE20685.1"/>
    </source>
</evidence>
<dbReference type="Pfam" id="PF13274">
    <property type="entry name" value="SocA_Panacea"/>
    <property type="match status" value="1"/>
</dbReference>
<name>A0A098MDP3_9BACL</name>
<protein>
    <recommendedName>
        <fullName evidence="1">Antitoxin SocA-like Panacea domain-containing protein</fullName>
    </recommendedName>
</protein>
<organism evidence="2 3">
    <name type="scientific">Paenibacillus wynnii</name>
    <dbReference type="NCBI Taxonomy" id="268407"/>
    <lineage>
        <taxon>Bacteria</taxon>
        <taxon>Bacillati</taxon>
        <taxon>Bacillota</taxon>
        <taxon>Bacilli</taxon>
        <taxon>Bacillales</taxon>
        <taxon>Paenibacillaceae</taxon>
        <taxon>Paenibacillus</taxon>
    </lineage>
</organism>
<dbReference type="Proteomes" id="UP000029734">
    <property type="component" value="Unassembled WGS sequence"/>
</dbReference>